<dbReference type="PANTHER" id="PTHR35004:SF6">
    <property type="entry name" value="TRANSPOSASE"/>
    <property type="match status" value="1"/>
</dbReference>
<comment type="caution">
    <text evidence="2">The sequence shown here is derived from an EMBL/GenBank/DDBJ whole genome shotgun (WGS) entry which is preliminary data.</text>
</comment>
<dbReference type="OrthoDB" id="92877at2"/>
<dbReference type="AlphaFoldDB" id="A0A512PMH8"/>
<dbReference type="InterPro" id="IPR001584">
    <property type="entry name" value="Integrase_cat-core"/>
</dbReference>
<dbReference type="STRING" id="1423795.FD12_GL000891"/>
<dbReference type="Gene3D" id="3.30.420.10">
    <property type="entry name" value="Ribonuclease H-like superfamily/Ribonuclease H"/>
    <property type="match status" value="1"/>
</dbReference>
<name>A0A512PMH8_9LACO</name>
<protein>
    <recommendedName>
        <fullName evidence="1">Integrase catalytic domain-containing protein</fullName>
    </recommendedName>
</protein>
<gene>
    <name evidence="2" type="ORF">LRA02_12670</name>
</gene>
<dbReference type="PROSITE" id="PS50994">
    <property type="entry name" value="INTEGRASE"/>
    <property type="match status" value="1"/>
</dbReference>
<dbReference type="GO" id="GO:0003676">
    <property type="term" value="F:nucleic acid binding"/>
    <property type="evidence" value="ECO:0007669"/>
    <property type="project" value="InterPro"/>
</dbReference>
<accession>A0A512PMH8</accession>
<proteinExistence type="predicted"/>
<feature type="domain" description="Integrase catalytic" evidence="1">
    <location>
        <begin position="114"/>
        <end position="260"/>
    </location>
</feature>
<dbReference type="InterPro" id="IPR012337">
    <property type="entry name" value="RNaseH-like_sf"/>
</dbReference>
<organism evidence="2 3">
    <name type="scientific">Lentilactobacillus rapi</name>
    <dbReference type="NCBI Taxonomy" id="481723"/>
    <lineage>
        <taxon>Bacteria</taxon>
        <taxon>Bacillati</taxon>
        <taxon>Bacillota</taxon>
        <taxon>Bacilli</taxon>
        <taxon>Lactobacillales</taxon>
        <taxon>Lactobacillaceae</taxon>
        <taxon>Lentilactobacillus</taxon>
    </lineage>
</organism>
<dbReference type="EMBL" id="BKAM01000017">
    <property type="protein sequence ID" value="GEP72399.1"/>
    <property type="molecule type" value="Genomic_DNA"/>
</dbReference>
<evidence type="ECO:0000259" key="1">
    <source>
        <dbReference type="PROSITE" id="PS50994"/>
    </source>
</evidence>
<dbReference type="NCBIfam" id="NF033546">
    <property type="entry name" value="transpos_IS21"/>
    <property type="match status" value="1"/>
</dbReference>
<evidence type="ECO:0000313" key="2">
    <source>
        <dbReference type="EMBL" id="GEP72399.1"/>
    </source>
</evidence>
<dbReference type="RefSeq" id="WP_054747526.1">
    <property type="nucleotide sequence ID" value="NZ_BKAM01000017.1"/>
</dbReference>
<reference evidence="2 3" key="1">
    <citation type="submission" date="2019-07" db="EMBL/GenBank/DDBJ databases">
        <title>Whole genome shotgun sequence of Lactobacillus rapi NBRC 109618.</title>
        <authorList>
            <person name="Hosoyama A."/>
            <person name="Uohara A."/>
            <person name="Ohji S."/>
            <person name="Ichikawa N."/>
        </authorList>
    </citation>
    <scope>NUCLEOTIDE SEQUENCE [LARGE SCALE GENOMIC DNA]</scope>
    <source>
        <strain evidence="2 3">NBRC 109618</strain>
    </source>
</reference>
<dbReference type="InterPro" id="IPR036397">
    <property type="entry name" value="RNaseH_sf"/>
</dbReference>
<dbReference type="Proteomes" id="UP000321569">
    <property type="component" value="Unassembled WGS sequence"/>
</dbReference>
<dbReference type="SUPFAM" id="SSF53098">
    <property type="entry name" value="Ribonuclease H-like"/>
    <property type="match status" value="1"/>
</dbReference>
<dbReference type="PANTHER" id="PTHR35004">
    <property type="entry name" value="TRANSPOSASE RV3428C-RELATED"/>
    <property type="match status" value="1"/>
</dbReference>
<dbReference type="GO" id="GO:0015074">
    <property type="term" value="P:DNA integration"/>
    <property type="evidence" value="ECO:0007669"/>
    <property type="project" value="InterPro"/>
</dbReference>
<sequence>MRLDVEQCVQQYIMNQIKPNYSEISRRFGVDPRTVKKYYELGLTPHDKVPQRLKRPSKLDGFREIIKEKSLEGCSATSIYYFIKERGYQGKQSILRDYCKTIKKTAQKKATIRIETSPGLSAQVDWKEDLTLISRHGEIVKGNIFLYVLGYSRMKYMQFTFDRTQTTFFDCLTNAFYATGGVPKEIWFDNQKVVVDHHKSNFGKPVFNETLVEYAKDAGFHPIACRPFRPQTKGKVEALARTTQRIKVYNVSSRYVDIFK</sequence>
<evidence type="ECO:0000313" key="3">
    <source>
        <dbReference type="Proteomes" id="UP000321569"/>
    </source>
</evidence>